<dbReference type="RefSeq" id="WP_050607604.1">
    <property type="nucleotide sequence ID" value="NZ_CABKUB010000006.1"/>
</dbReference>
<feature type="transmembrane region" description="Helical" evidence="1">
    <location>
        <begin position="6"/>
        <end position="23"/>
    </location>
</feature>
<gene>
    <name evidence="2" type="primary">spoIIIAB</name>
    <name evidence="2" type="ORF">FDF74_03685</name>
</gene>
<evidence type="ECO:0000256" key="1">
    <source>
        <dbReference type="SAM" id="Phobius"/>
    </source>
</evidence>
<dbReference type="OrthoDB" id="1957909at2"/>
<dbReference type="EMBL" id="SXDP01000002">
    <property type="protein sequence ID" value="NEZ46312.1"/>
    <property type="molecule type" value="Genomic_DNA"/>
</dbReference>
<comment type="caution">
    <text evidence="2">The sequence shown here is derived from an EMBL/GenBank/DDBJ whole genome shotgun (WGS) entry which is preliminary data.</text>
</comment>
<reference evidence="2 3" key="1">
    <citation type="submission" date="2019-04" db="EMBL/GenBank/DDBJ databases">
        <title>Genome sequencing of Clostridium botulinum Groups I-IV and Clostridium butyricum.</title>
        <authorList>
            <person name="Brunt J."/>
            <person name="Van Vliet A.H.M."/>
            <person name="Stringer S.C."/>
            <person name="Carter A.T."/>
            <person name="Peck M.W."/>
        </authorList>
    </citation>
    <scope>NUCLEOTIDE SEQUENCE [LARGE SCALE GENOMIC DNA]</scope>
    <source>
        <strain evidence="2 3">IFR 18/094</strain>
    </source>
</reference>
<dbReference type="Pfam" id="PF09548">
    <property type="entry name" value="Spore_III_AB"/>
    <property type="match status" value="1"/>
</dbReference>
<dbReference type="InterPro" id="IPR014198">
    <property type="entry name" value="Spore_III_AB"/>
</dbReference>
<evidence type="ECO:0000313" key="3">
    <source>
        <dbReference type="Proteomes" id="UP000473885"/>
    </source>
</evidence>
<name>A0A6M0R7V0_9CLOT</name>
<dbReference type="Proteomes" id="UP000473885">
    <property type="component" value="Unassembled WGS sequence"/>
</dbReference>
<dbReference type="PIRSF" id="PIRSF021435">
    <property type="entry name" value="SpoIIIAB"/>
    <property type="match status" value="1"/>
</dbReference>
<keyword evidence="1" id="KW-1133">Transmembrane helix</keyword>
<keyword evidence="1" id="KW-0812">Transmembrane</keyword>
<proteinExistence type="predicted"/>
<keyword evidence="1" id="KW-0472">Membrane</keyword>
<dbReference type="AlphaFoldDB" id="A0A6M0R7V0"/>
<sequence length="172" mass="20008">MVKTIGNILVFSGCLIWGFIYAARFKDRTKELKELEICISQLQNEMMYSYTLMPEILINISKKTIYPINKIFKEIANILYKNEVNSVYEAFYIAFKNNDEILSLNKEDIKIVLDLSKALGQSDLEGQKKMIDLSLYNLKNQCRKAEEKMIKSVKMYRYLGFTIGATLVIIFI</sequence>
<organism evidence="2 3">
    <name type="scientific">Clostridium niameyense</name>
    <dbReference type="NCBI Taxonomy" id="1622073"/>
    <lineage>
        <taxon>Bacteria</taxon>
        <taxon>Bacillati</taxon>
        <taxon>Bacillota</taxon>
        <taxon>Clostridia</taxon>
        <taxon>Eubacteriales</taxon>
        <taxon>Clostridiaceae</taxon>
        <taxon>Clostridium</taxon>
    </lineage>
</organism>
<accession>A0A6M0R7V0</accession>
<keyword evidence="3" id="KW-1185">Reference proteome</keyword>
<feature type="transmembrane region" description="Helical" evidence="1">
    <location>
        <begin position="155"/>
        <end position="171"/>
    </location>
</feature>
<dbReference type="NCBIfam" id="TIGR02833">
    <property type="entry name" value="spore_III_AB"/>
    <property type="match status" value="1"/>
</dbReference>
<evidence type="ECO:0000313" key="2">
    <source>
        <dbReference type="EMBL" id="NEZ46312.1"/>
    </source>
</evidence>
<protein>
    <submittedName>
        <fullName evidence="2">Stage III sporulation protein AB</fullName>
    </submittedName>
</protein>